<gene>
    <name evidence="1" type="ORF">OGAPHI_005298</name>
</gene>
<dbReference type="EMBL" id="JAEUBE010000375">
    <property type="protein sequence ID" value="KAH3663308.1"/>
    <property type="molecule type" value="Genomic_DNA"/>
</dbReference>
<name>A0A9P8NZY2_9ASCO</name>
<comment type="caution">
    <text evidence="1">The sequence shown here is derived from an EMBL/GenBank/DDBJ whole genome shotgun (WGS) entry which is preliminary data.</text>
</comment>
<evidence type="ECO:0000313" key="2">
    <source>
        <dbReference type="Proteomes" id="UP000769157"/>
    </source>
</evidence>
<organism evidence="1 2">
    <name type="scientific">Ogataea philodendri</name>
    <dbReference type="NCBI Taxonomy" id="1378263"/>
    <lineage>
        <taxon>Eukaryota</taxon>
        <taxon>Fungi</taxon>
        <taxon>Dikarya</taxon>
        <taxon>Ascomycota</taxon>
        <taxon>Saccharomycotina</taxon>
        <taxon>Pichiomycetes</taxon>
        <taxon>Pichiales</taxon>
        <taxon>Pichiaceae</taxon>
        <taxon>Ogataea</taxon>
    </lineage>
</organism>
<dbReference type="AlphaFoldDB" id="A0A9P8NZY2"/>
<accession>A0A9P8NZY2</accession>
<evidence type="ECO:0000313" key="1">
    <source>
        <dbReference type="EMBL" id="KAH3663308.1"/>
    </source>
</evidence>
<protein>
    <submittedName>
        <fullName evidence="1">Uncharacterized protein</fullName>
    </submittedName>
</protein>
<dbReference type="GeneID" id="70237262"/>
<keyword evidence="2" id="KW-1185">Reference proteome</keyword>
<reference evidence="1" key="2">
    <citation type="submission" date="2021-01" db="EMBL/GenBank/DDBJ databases">
        <authorList>
            <person name="Schikora-Tamarit M.A."/>
        </authorList>
    </citation>
    <scope>NUCLEOTIDE SEQUENCE</scope>
    <source>
        <strain evidence="1">CBS6075</strain>
    </source>
</reference>
<reference evidence="1" key="1">
    <citation type="journal article" date="2021" name="Open Biol.">
        <title>Shared evolutionary footprints suggest mitochondrial oxidative damage underlies multiple complex I losses in fungi.</title>
        <authorList>
            <person name="Schikora-Tamarit M.A."/>
            <person name="Marcet-Houben M."/>
            <person name="Nosek J."/>
            <person name="Gabaldon T."/>
        </authorList>
    </citation>
    <scope>NUCLEOTIDE SEQUENCE</scope>
    <source>
        <strain evidence="1">CBS6075</strain>
    </source>
</reference>
<dbReference type="RefSeq" id="XP_046059731.1">
    <property type="nucleotide sequence ID" value="XM_046206468.1"/>
</dbReference>
<dbReference type="Proteomes" id="UP000769157">
    <property type="component" value="Unassembled WGS sequence"/>
</dbReference>
<sequence>MYNGTNSPERSLELTMKDIEKSSFLSFTALGSTHVSTVITVESNDDEMNDLRSGEKFRDRRGETVEREAKSLRGEKSLIGENWFLAGERTMLDSSFSGEEATLELSLSKLVLDVCSKVKWLGFSEGSAAFGSSFSSLFGVPKTSYAGLLNDPLLLPLLLKINSSSFGVFNSFGRDCLWRGDLGDPLRGDDPNVASLTSSLTSGDRAGESRNRTRLSLRSGTSMSISETGLTNWSNVRCCF</sequence>
<proteinExistence type="predicted"/>